<evidence type="ECO:0000313" key="2">
    <source>
        <dbReference type="Proteomes" id="UP001054945"/>
    </source>
</evidence>
<dbReference type="AlphaFoldDB" id="A0AAV4QCZ6"/>
<comment type="caution">
    <text evidence="1">The sequence shown here is derived from an EMBL/GenBank/DDBJ whole genome shotgun (WGS) entry which is preliminary data.</text>
</comment>
<gene>
    <name evidence="1" type="ORF">CEXT_667151</name>
</gene>
<keyword evidence="2" id="KW-1185">Reference proteome</keyword>
<reference evidence="1 2" key="1">
    <citation type="submission" date="2021-06" db="EMBL/GenBank/DDBJ databases">
        <title>Caerostris extrusa draft genome.</title>
        <authorList>
            <person name="Kono N."/>
            <person name="Arakawa K."/>
        </authorList>
    </citation>
    <scope>NUCLEOTIDE SEQUENCE [LARGE SCALE GENOMIC DNA]</scope>
</reference>
<evidence type="ECO:0000313" key="1">
    <source>
        <dbReference type="EMBL" id="GIY05900.1"/>
    </source>
</evidence>
<dbReference type="Proteomes" id="UP001054945">
    <property type="component" value="Unassembled WGS sequence"/>
</dbReference>
<protein>
    <submittedName>
        <fullName evidence="1">Uncharacterized protein</fullName>
    </submittedName>
</protein>
<accession>A0AAV4QCZ6</accession>
<sequence>MELYMIFEDSEILHVIKLSRSIVLRLFRMTDRIFRMNFWIYTLSPEEGNAQTSLDREPANISFVERNREDAVHYLNCVRTQVDTVRELQRFKSQEGITPS</sequence>
<name>A0AAV4QCZ6_CAEEX</name>
<organism evidence="1 2">
    <name type="scientific">Caerostris extrusa</name>
    <name type="common">Bark spider</name>
    <name type="synonym">Caerostris bankana</name>
    <dbReference type="NCBI Taxonomy" id="172846"/>
    <lineage>
        <taxon>Eukaryota</taxon>
        <taxon>Metazoa</taxon>
        <taxon>Ecdysozoa</taxon>
        <taxon>Arthropoda</taxon>
        <taxon>Chelicerata</taxon>
        <taxon>Arachnida</taxon>
        <taxon>Araneae</taxon>
        <taxon>Araneomorphae</taxon>
        <taxon>Entelegynae</taxon>
        <taxon>Araneoidea</taxon>
        <taxon>Araneidae</taxon>
        <taxon>Caerostris</taxon>
    </lineage>
</organism>
<proteinExistence type="predicted"/>
<dbReference type="EMBL" id="BPLR01005893">
    <property type="protein sequence ID" value="GIY05900.1"/>
    <property type="molecule type" value="Genomic_DNA"/>
</dbReference>